<feature type="domain" description="EamA" evidence="2">
    <location>
        <begin position="117"/>
        <end position="187"/>
    </location>
</feature>
<accession>A0A1E3PNH4</accession>
<dbReference type="SUPFAM" id="SSF103481">
    <property type="entry name" value="Multidrug resistance efflux transporter EmrE"/>
    <property type="match status" value="2"/>
</dbReference>
<protein>
    <recommendedName>
        <fullName evidence="2">EamA domain-containing protein</fullName>
    </recommendedName>
</protein>
<organism evidence="3 4">
    <name type="scientific">Nadsonia fulvescens var. elongata DSM 6958</name>
    <dbReference type="NCBI Taxonomy" id="857566"/>
    <lineage>
        <taxon>Eukaryota</taxon>
        <taxon>Fungi</taxon>
        <taxon>Dikarya</taxon>
        <taxon>Ascomycota</taxon>
        <taxon>Saccharomycotina</taxon>
        <taxon>Dipodascomycetes</taxon>
        <taxon>Dipodascales</taxon>
        <taxon>Dipodascales incertae sedis</taxon>
        <taxon>Nadsonia</taxon>
    </lineage>
</organism>
<evidence type="ECO:0000313" key="3">
    <source>
        <dbReference type="EMBL" id="ODQ66850.1"/>
    </source>
</evidence>
<dbReference type="InterPro" id="IPR000620">
    <property type="entry name" value="EamA_dom"/>
</dbReference>
<reference evidence="3 4" key="1">
    <citation type="journal article" date="2016" name="Proc. Natl. Acad. Sci. U.S.A.">
        <title>Comparative genomics of biotechnologically important yeasts.</title>
        <authorList>
            <person name="Riley R."/>
            <person name="Haridas S."/>
            <person name="Wolfe K.H."/>
            <person name="Lopes M.R."/>
            <person name="Hittinger C.T."/>
            <person name="Goeker M."/>
            <person name="Salamov A.A."/>
            <person name="Wisecaver J.H."/>
            <person name="Long T.M."/>
            <person name="Calvey C.H."/>
            <person name="Aerts A.L."/>
            <person name="Barry K.W."/>
            <person name="Choi C."/>
            <person name="Clum A."/>
            <person name="Coughlan A.Y."/>
            <person name="Deshpande S."/>
            <person name="Douglass A.P."/>
            <person name="Hanson S.J."/>
            <person name="Klenk H.-P."/>
            <person name="LaButti K.M."/>
            <person name="Lapidus A."/>
            <person name="Lindquist E.A."/>
            <person name="Lipzen A.M."/>
            <person name="Meier-Kolthoff J.P."/>
            <person name="Ohm R.A."/>
            <person name="Otillar R.P."/>
            <person name="Pangilinan J.L."/>
            <person name="Peng Y."/>
            <person name="Rokas A."/>
            <person name="Rosa C.A."/>
            <person name="Scheuner C."/>
            <person name="Sibirny A.A."/>
            <person name="Slot J.C."/>
            <person name="Stielow J.B."/>
            <person name="Sun H."/>
            <person name="Kurtzman C.P."/>
            <person name="Blackwell M."/>
            <person name="Grigoriev I.V."/>
            <person name="Jeffries T.W."/>
        </authorList>
    </citation>
    <scope>NUCLEOTIDE SEQUENCE [LARGE SCALE GENOMIC DNA]</scope>
    <source>
        <strain evidence="3 4">DSM 6958</strain>
    </source>
</reference>
<dbReference type="STRING" id="857566.A0A1E3PNH4"/>
<dbReference type="AlphaFoldDB" id="A0A1E3PNH4"/>
<feature type="transmembrane region" description="Helical" evidence="1">
    <location>
        <begin position="283"/>
        <end position="302"/>
    </location>
</feature>
<feature type="transmembrane region" description="Helical" evidence="1">
    <location>
        <begin position="201"/>
        <end position="221"/>
    </location>
</feature>
<dbReference type="Pfam" id="PF00892">
    <property type="entry name" value="EamA"/>
    <property type="match status" value="1"/>
</dbReference>
<name>A0A1E3PNH4_9ASCO</name>
<feature type="transmembrane region" description="Helical" evidence="1">
    <location>
        <begin position="147"/>
        <end position="165"/>
    </location>
</feature>
<keyword evidence="1" id="KW-0472">Membrane</keyword>
<evidence type="ECO:0000259" key="2">
    <source>
        <dbReference type="Pfam" id="PF00892"/>
    </source>
</evidence>
<sequence>KRYVYAGIALAISLVTFIAQTESAGYLANTLNYKKPIFTLYLTHCSWVLLWPAQLAFLRIKKRRVSFSVFWSRHIYQLRTTALSVVDAQSVPLSSLRPLAALPAKEQDRVIFRYMLKSCLICCLALNVAGSSWYIAVNLTTPSDLTAIYNCSAFFAYSFSVLLLGEKVHKDKIFSVILAIIGVIIVAYTGGSDKSSNTSDFPYRTLGNAIIGVGSVLYGLYEVLYKKLACPPQNVSPRKQAIFANAVGSIIGFLNMILLWVLLPVLHLTGLERFELPEGEVTYMIILTVLSNAIFSGSFLVLLSLTSPVISSVAALITIFLVAIVDWLLFGTSIGFGGFIGGIVIVIAFGLLTYTSWQELN</sequence>
<feature type="non-terminal residue" evidence="3">
    <location>
        <position position="1"/>
    </location>
</feature>
<feature type="transmembrane region" description="Helical" evidence="1">
    <location>
        <begin position="336"/>
        <end position="357"/>
    </location>
</feature>
<keyword evidence="1" id="KW-1133">Transmembrane helix</keyword>
<dbReference type="PANTHER" id="PTHR19346:SF4">
    <property type="entry name" value="SUGAR PHOSPHATE TRANSPORTER DOMAIN-CONTAINING PROTEIN"/>
    <property type="match status" value="1"/>
</dbReference>
<dbReference type="Proteomes" id="UP000095009">
    <property type="component" value="Unassembled WGS sequence"/>
</dbReference>
<dbReference type="InterPro" id="IPR037185">
    <property type="entry name" value="EmrE-like"/>
</dbReference>
<dbReference type="OrthoDB" id="10062838at2759"/>
<dbReference type="EMBL" id="KV454408">
    <property type="protein sequence ID" value="ODQ66850.1"/>
    <property type="molecule type" value="Genomic_DNA"/>
</dbReference>
<dbReference type="InterPro" id="IPR026505">
    <property type="entry name" value="Solute_c_fam_35_mem_F3/F4"/>
</dbReference>
<evidence type="ECO:0000256" key="1">
    <source>
        <dbReference type="SAM" id="Phobius"/>
    </source>
</evidence>
<feature type="transmembrane region" description="Helical" evidence="1">
    <location>
        <begin position="114"/>
        <end position="135"/>
    </location>
</feature>
<feature type="transmembrane region" description="Helical" evidence="1">
    <location>
        <begin position="172"/>
        <end position="189"/>
    </location>
</feature>
<proteinExistence type="predicted"/>
<feature type="transmembrane region" description="Helical" evidence="1">
    <location>
        <begin position="242"/>
        <end position="263"/>
    </location>
</feature>
<gene>
    <name evidence="3" type="ORF">NADFUDRAFT_13315</name>
</gene>
<dbReference type="PANTHER" id="PTHR19346">
    <property type="entry name" value="SUGAR PHOSPHATE TRANSPORTER DOMAIN-CONTAINING PROTEIN"/>
    <property type="match status" value="1"/>
</dbReference>
<keyword evidence="4" id="KW-1185">Reference proteome</keyword>
<dbReference type="GO" id="GO:0016020">
    <property type="term" value="C:membrane"/>
    <property type="evidence" value="ECO:0007669"/>
    <property type="project" value="InterPro"/>
</dbReference>
<feature type="non-terminal residue" evidence="3">
    <location>
        <position position="361"/>
    </location>
</feature>
<feature type="transmembrane region" description="Helical" evidence="1">
    <location>
        <begin position="309"/>
        <end position="330"/>
    </location>
</feature>
<keyword evidence="1" id="KW-0812">Transmembrane</keyword>
<evidence type="ECO:0000313" key="4">
    <source>
        <dbReference type="Proteomes" id="UP000095009"/>
    </source>
</evidence>
<feature type="transmembrane region" description="Helical" evidence="1">
    <location>
        <begin position="37"/>
        <end position="58"/>
    </location>
</feature>